<dbReference type="SMART" id="SM00895">
    <property type="entry name" value="FCD"/>
    <property type="match status" value="1"/>
</dbReference>
<dbReference type="PANTHER" id="PTHR43537">
    <property type="entry name" value="TRANSCRIPTIONAL REGULATOR, GNTR FAMILY"/>
    <property type="match status" value="1"/>
</dbReference>
<dbReference type="SUPFAM" id="SSF46785">
    <property type="entry name" value="Winged helix' DNA-binding domain"/>
    <property type="match status" value="1"/>
</dbReference>
<dbReference type="CDD" id="cd07377">
    <property type="entry name" value="WHTH_GntR"/>
    <property type="match status" value="1"/>
</dbReference>
<keyword evidence="1" id="KW-0805">Transcription regulation</keyword>
<protein>
    <submittedName>
        <fullName evidence="5">GntR family transcriptional regulator</fullName>
    </submittedName>
</protein>
<evidence type="ECO:0000256" key="1">
    <source>
        <dbReference type="ARBA" id="ARBA00023015"/>
    </source>
</evidence>
<dbReference type="PROSITE" id="PS50949">
    <property type="entry name" value="HTH_GNTR"/>
    <property type="match status" value="1"/>
</dbReference>
<dbReference type="PRINTS" id="PR00035">
    <property type="entry name" value="HTHGNTR"/>
</dbReference>
<dbReference type="SUPFAM" id="SSF48008">
    <property type="entry name" value="GntR ligand-binding domain-like"/>
    <property type="match status" value="1"/>
</dbReference>
<accession>A0ABV7K669</accession>
<dbReference type="InterPro" id="IPR011711">
    <property type="entry name" value="GntR_C"/>
</dbReference>
<evidence type="ECO:0000313" key="5">
    <source>
        <dbReference type="EMBL" id="MFC3205845.1"/>
    </source>
</evidence>
<evidence type="ECO:0000256" key="3">
    <source>
        <dbReference type="ARBA" id="ARBA00023163"/>
    </source>
</evidence>
<dbReference type="InterPro" id="IPR036388">
    <property type="entry name" value="WH-like_DNA-bd_sf"/>
</dbReference>
<dbReference type="SMART" id="SM00345">
    <property type="entry name" value="HTH_GNTR"/>
    <property type="match status" value="1"/>
</dbReference>
<dbReference type="InterPro" id="IPR008920">
    <property type="entry name" value="TF_FadR/GntR_C"/>
</dbReference>
<sequence>MTVKRTSLPRIVKIPAEVRAADALRSQIVEGQFPPGSRITEVQLAEEMGLSRATIRTALHELANEGLLTLVPYTGWTVIELSVEDVWELYTLRAAVERMAAQLAAKSQVEEQRAQLRAALEKLVQACEDGNSLRIAEADFGFHKAIVDAACHRRLSAQYGLIEQQIRVYIRSSDALIANPSEIIAQHRPMCDAILAGNADEAGRLAEEHNLTEGEKLGQSLAAKG</sequence>
<reference evidence="6" key="1">
    <citation type="journal article" date="2019" name="Int. J. Syst. Evol. Microbiol.">
        <title>The Global Catalogue of Microorganisms (GCM) 10K type strain sequencing project: providing services to taxonomists for standard genome sequencing and annotation.</title>
        <authorList>
            <consortium name="The Broad Institute Genomics Platform"/>
            <consortium name="The Broad Institute Genome Sequencing Center for Infectious Disease"/>
            <person name="Wu L."/>
            <person name="Ma J."/>
        </authorList>
    </citation>
    <scope>NUCLEOTIDE SEQUENCE [LARGE SCALE GENOMIC DNA]</scope>
    <source>
        <strain evidence="6">KCTC 52165</strain>
    </source>
</reference>
<evidence type="ECO:0000313" key="6">
    <source>
        <dbReference type="Proteomes" id="UP001595583"/>
    </source>
</evidence>
<feature type="domain" description="HTH gntR-type" evidence="4">
    <location>
        <begin position="14"/>
        <end position="81"/>
    </location>
</feature>
<dbReference type="Pfam" id="PF00392">
    <property type="entry name" value="GntR"/>
    <property type="match status" value="1"/>
</dbReference>
<dbReference type="EMBL" id="JBHRTK010000008">
    <property type="protein sequence ID" value="MFC3205845.1"/>
    <property type="molecule type" value="Genomic_DNA"/>
</dbReference>
<keyword evidence="3" id="KW-0804">Transcription</keyword>
<comment type="caution">
    <text evidence="5">The sequence shown here is derived from an EMBL/GenBank/DDBJ whole genome shotgun (WGS) entry which is preliminary data.</text>
</comment>
<gene>
    <name evidence="5" type="ORF">ACFOHJ_06460</name>
</gene>
<dbReference type="PANTHER" id="PTHR43537:SF44">
    <property type="entry name" value="GNTR FAMILY REGULATORY PROTEIN"/>
    <property type="match status" value="1"/>
</dbReference>
<dbReference type="Gene3D" id="1.20.120.530">
    <property type="entry name" value="GntR ligand-binding domain-like"/>
    <property type="match status" value="1"/>
</dbReference>
<keyword evidence="2" id="KW-0238">DNA-binding</keyword>
<evidence type="ECO:0000259" key="4">
    <source>
        <dbReference type="PROSITE" id="PS50949"/>
    </source>
</evidence>
<proteinExistence type="predicted"/>
<organism evidence="5 6">
    <name type="scientific">Aquamicrobium soli</name>
    <dbReference type="NCBI Taxonomy" id="1811518"/>
    <lineage>
        <taxon>Bacteria</taxon>
        <taxon>Pseudomonadati</taxon>
        <taxon>Pseudomonadota</taxon>
        <taxon>Alphaproteobacteria</taxon>
        <taxon>Hyphomicrobiales</taxon>
        <taxon>Phyllobacteriaceae</taxon>
        <taxon>Aquamicrobium</taxon>
    </lineage>
</organism>
<dbReference type="InterPro" id="IPR036390">
    <property type="entry name" value="WH_DNA-bd_sf"/>
</dbReference>
<dbReference type="Gene3D" id="1.10.10.10">
    <property type="entry name" value="Winged helix-like DNA-binding domain superfamily/Winged helix DNA-binding domain"/>
    <property type="match status" value="1"/>
</dbReference>
<dbReference type="Pfam" id="PF07729">
    <property type="entry name" value="FCD"/>
    <property type="match status" value="1"/>
</dbReference>
<evidence type="ECO:0000256" key="2">
    <source>
        <dbReference type="ARBA" id="ARBA00023125"/>
    </source>
</evidence>
<dbReference type="RefSeq" id="WP_378219733.1">
    <property type="nucleotide sequence ID" value="NZ_JBHRTK010000008.1"/>
</dbReference>
<dbReference type="Proteomes" id="UP001595583">
    <property type="component" value="Unassembled WGS sequence"/>
</dbReference>
<name>A0ABV7K669_9HYPH</name>
<keyword evidence="6" id="KW-1185">Reference proteome</keyword>
<dbReference type="InterPro" id="IPR000524">
    <property type="entry name" value="Tscrpt_reg_HTH_GntR"/>
</dbReference>